<evidence type="ECO:0000256" key="1">
    <source>
        <dbReference type="ARBA" id="ARBA00022723"/>
    </source>
</evidence>
<dbReference type="SUPFAM" id="SSF47473">
    <property type="entry name" value="EF-hand"/>
    <property type="match status" value="2"/>
</dbReference>
<feature type="region of interest" description="Disordered" evidence="3">
    <location>
        <begin position="49"/>
        <end position="108"/>
    </location>
</feature>
<feature type="domain" description="EF-hand" evidence="5">
    <location>
        <begin position="98"/>
        <end position="113"/>
    </location>
</feature>
<evidence type="ECO:0000313" key="6">
    <source>
        <dbReference type="EMBL" id="QGZ96101.1"/>
    </source>
</evidence>
<keyword evidence="1" id="KW-0479">Metal-binding</keyword>
<dbReference type="EMBL" id="CP047045">
    <property type="protein sequence ID" value="QGZ96101.1"/>
    <property type="molecule type" value="Genomic_DNA"/>
</dbReference>
<dbReference type="AlphaFoldDB" id="A0A6I6MPL9"/>
<dbReference type="PANTHER" id="PTHR10827">
    <property type="entry name" value="RETICULOCALBIN"/>
    <property type="match status" value="1"/>
</dbReference>
<keyword evidence="2" id="KW-0677">Repeat</keyword>
<dbReference type="InterPro" id="IPR011992">
    <property type="entry name" value="EF-hand-dom_pair"/>
</dbReference>
<dbReference type="InterPro" id="IPR018247">
    <property type="entry name" value="EF_Hand_1_Ca_BS"/>
</dbReference>
<evidence type="ECO:0000259" key="5">
    <source>
        <dbReference type="Pfam" id="PF13202"/>
    </source>
</evidence>
<feature type="domain" description="EF-hand" evidence="5">
    <location>
        <begin position="158"/>
        <end position="172"/>
    </location>
</feature>
<evidence type="ECO:0000313" key="7">
    <source>
        <dbReference type="Proteomes" id="UP000431269"/>
    </source>
</evidence>
<feature type="compositionally biased region" description="Basic and acidic residues" evidence="3">
    <location>
        <begin position="70"/>
        <end position="82"/>
    </location>
</feature>
<dbReference type="PROSITE" id="PS00018">
    <property type="entry name" value="EF_HAND_1"/>
    <property type="match status" value="3"/>
</dbReference>
<dbReference type="GO" id="GO:0005509">
    <property type="term" value="F:calcium ion binding"/>
    <property type="evidence" value="ECO:0007669"/>
    <property type="project" value="InterPro"/>
</dbReference>
<dbReference type="PANTHER" id="PTHR10827:SF98">
    <property type="entry name" value="45 KDA CALCIUM-BINDING PROTEIN"/>
    <property type="match status" value="1"/>
</dbReference>
<feature type="chain" id="PRO_5026329289" evidence="4">
    <location>
        <begin position="24"/>
        <end position="204"/>
    </location>
</feature>
<keyword evidence="4" id="KW-0732">Signal</keyword>
<dbReference type="KEGG" id="tsv:DSM104635_02958"/>
<feature type="domain" description="EF-hand" evidence="5">
    <location>
        <begin position="177"/>
        <end position="193"/>
    </location>
</feature>
<feature type="region of interest" description="Disordered" evidence="3">
    <location>
        <begin position="121"/>
        <end position="204"/>
    </location>
</feature>
<reference evidence="7" key="1">
    <citation type="submission" date="2019-12" db="EMBL/GenBank/DDBJ databases">
        <title>Complete genome of Terracaulis silvestris 0127_4.</title>
        <authorList>
            <person name="Vieira S."/>
            <person name="Riedel T."/>
            <person name="Sproer C."/>
            <person name="Pascual J."/>
            <person name="Boedeker C."/>
            <person name="Overmann J."/>
        </authorList>
    </citation>
    <scope>NUCLEOTIDE SEQUENCE [LARGE SCALE GENOMIC DNA]</scope>
    <source>
        <strain evidence="7">0127_4</strain>
    </source>
</reference>
<name>A0A6I6MPL9_9CAUL</name>
<feature type="compositionally biased region" description="Basic and acidic residues" evidence="3">
    <location>
        <begin position="179"/>
        <end position="198"/>
    </location>
</feature>
<proteinExistence type="predicted"/>
<evidence type="ECO:0000256" key="3">
    <source>
        <dbReference type="SAM" id="MobiDB-lite"/>
    </source>
</evidence>
<evidence type="ECO:0000256" key="2">
    <source>
        <dbReference type="ARBA" id="ARBA00022737"/>
    </source>
</evidence>
<keyword evidence="7" id="KW-1185">Reference proteome</keyword>
<feature type="domain" description="EF-hand" evidence="5">
    <location>
        <begin position="56"/>
        <end position="74"/>
    </location>
</feature>
<organism evidence="6 7">
    <name type="scientific">Terricaulis silvestris</name>
    <dbReference type="NCBI Taxonomy" id="2686094"/>
    <lineage>
        <taxon>Bacteria</taxon>
        <taxon>Pseudomonadati</taxon>
        <taxon>Pseudomonadota</taxon>
        <taxon>Alphaproteobacteria</taxon>
        <taxon>Caulobacterales</taxon>
        <taxon>Caulobacteraceae</taxon>
        <taxon>Terricaulis</taxon>
    </lineage>
</organism>
<gene>
    <name evidence="6" type="ORF">DSM104635_02958</name>
</gene>
<feature type="compositionally biased region" description="Basic and acidic residues" evidence="3">
    <location>
        <begin position="137"/>
        <end position="156"/>
    </location>
</feature>
<dbReference type="Proteomes" id="UP000431269">
    <property type="component" value="Chromosome"/>
</dbReference>
<feature type="compositionally biased region" description="Basic and acidic residues" evidence="3">
    <location>
        <begin position="96"/>
        <end position="108"/>
    </location>
</feature>
<dbReference type="Gene3D" id="1.10.238.10">
    <property type="entry name" value="EF-hand"/>
    <property type="match status" value="3"/>
</dbReference>
<dbReference type="InterPro" id="IPR002048">
    <property type="entry name" value="EF_hand_dom"/>
</dbReference>
<sequence>MRKILLAAAGFAALAGAAGFALAQDQAAPQRQHGVFQSDANSDGVLTRQEFDTGRDATFARLDANNDGQLTREERRAEPGDRRGRRGGRHGGGMHSLERADANNDGNVTRDEFLARPTEMFDRLDANDDGVISTAERPQRRERAEGEQRQRPERVNPDANGDNQISRSEYATMGSGMFERLDANSDGRVTREEADAARPHRRGR</sequence>
<evidence type="ECO:0000256" key="4">
    <source>
        <dbReference type="SAM" id="SignalP"/>
    </source>
</evidence>
<dbReference type="RefSeq" id="WP_158766913.1">
    <property type="nucleotide sequence ID" value="NZ_CP047045.1"/>
</dbReference>
<feature type="domain" description="EF-hand" evidence="5">
    <location>
        <begin position="120"/>
        <end position="136"/>
    </location>
</feature>
<dbReference type="Pfam" id="PF13202">
    <property type="entry name" value="EF-hand_5"/>
    <property type="match status" value="5"/>
</dbReference>
<protein>
    <submittedName>
        <fullName evidence="6">Transaldolase/EF-hand domain-containing protein</fullName>
    </submittedName>
</protein>
<accession>A0A6I6MPL9</accession>
<feature type="signal peptide" evidence="4">
    <location>
        <begin position="1"/>
        <end position="23"/>
    </location>
</feature>